<dbReference type="Pfam" id="PF02913">
    <property type="entry name" value="FAD-oxidase_C"/>
    <property type="match status" value="1"/>
</dbReference>
<dbReference type="InterPro" id="IPR006094">
    <property type="entry name" value="Oxid_FAD_bind_N"/>
</dbReference>
<dbReference type="InterPro" id="IPR017896">
    <property type="entry name" value="4Fe4S_Fe-S-bd"/>
</dbReference>
<dbReference type="GO" id="GO:0008720">
    <property type="term" value="F:D-lactate dehydrogenase (NAD+) activity"/>
    <property type="evidence" value="ECO:0007669"/>
    <property type="project" value="TreeGrafter"/>
</dbReference>
<dbReference type="Gene3D" id="3.30.43.10">
    <property type="entry name" value="Uridine Diphospho-n-acetylenolpyruvylglucosamine Reductase, domain 2"/>
    <property type="match status" value="1"/>
</dbReference>
<comment type="caution">
    <text evidence="13">The sequence shown here is derived from an EMBL/GenBank/DDBJ whole genome shotgun (WGS) entry which is preliminary data.</text>
</comment>
<dbReference type="EC" id="1.1.2.4" evidence="10"/>
<keyword evidence="14" id="KW-1185">Reference proteome</keyword>
<evidence type="ECO:0000313" key="13">
    <source>
        <dbReference type="EMBL" id="RDU67748.1"/>
    </source>
</evidence>
<organism evidence="13 14">
    <name type="scientific">Helicobacter equorum</name>
    <dbReference type="NCBI Taxonomy" id="361872"/>
    <lineage>
        <taxon>Bacteria</taxon>
        <taxon>Pseudomonadati</taxon>
        <taxon>Campylobacterota</taxon>
        <taxon>Epsilonproteobacteria</taxon>
        <taxon>Campylobacterales</taxon>
        <taxon>Helicobacteraceae</taxon>
        <taxon>Helicobacter</taxon>
    </lineage>
</organism>
<dbReference type="Gene3D" id="1.10.1060.10">
    <property type="entry name" value="Alpha-helical ferredoxin"/>
    <property type="match status" value="1"/>
</dbReference>
<dbReference type="PROSITE" id="PS51379">
    <property type="entry name" value="4FE4S_FER_2"/>
    <property type="match status" value="1"/>
</dbReference>
<dbReference type="InterPro" id="IPR009051">
    <property type="entry name" value="Helical_ferredxn"/>
</dbReference>
<dbReference type="GO" id="GO:0071949">
    <property type="term" value="F:FAD binding"/>
    <property type="evidence" value="ECO:0007669"/>
    <property type="project" value="InterPro"/>
</dbReference>
<dbReference type="Gene3D" id="3.30.70.2740">
    <property type="match status" value="1"/>
</dbReference>
<evidence type="ECO:0000256" key="7">
    <source>
        <dbReference type="ARBA" id="ARBA00023002"/>
    </source>
</evidence>
<evidence type="ECO:0000256" key="5">
    <source>
        <dbReference type="ARBA" id="ARBA00022827"/>
    </source>
</evidence>
<evidence type="ECO:0000256" key="10">
    <source>
        <dbReference type="ARBA" id="ARBA00038897"/>
    </source>
</evidence>
<dbReference type="SUPFAM" id="SSF55103">
    <property type="entry name" value="FAD-linked oxidases, C-terminal domain"/>
    <property type="match status" value="1"/>
</dbReference>
<feature type="domain" description="FAD-binding PCMH-type" evidence="12">
    <location>
        <begin position="44"/>
        <end position="270"/>
    </location>
</feature>
<dbReference type="PANTHER" id="PTHR11748:SF111">
    <property type="entry name" value="D-LACTATE DEHYDROGENASE, MITOCHONDRIAL-RELATED"/>
    <property type="match status" value="1"/>
</dbReference>
<dbReference type="Gene3D" id="1.10.45.10">
    <property type="entry name" value="Vanillyl-alcohol Oxidase, Chain A, domain 4"/>
    <property type="match status" value="1"/>
</dbReference>
<dbReference type="InterPro" id="IPR036318">
    <property type="entry name" value="FAD-bd_PCMH-like_sf"/>
</dbReference>
<dbReference type="InterPro" id="IPR016169">
    <property type="entry name" value="FAD-bd_PCMH_sub2"/>
</dbReference>
<reference evidence="13 14" key="1">
    <citation type="submission" date="2018-04" db="EMBL/GenBank/DDBJ databases">
        <title>Novel Campyloabacter and Helicobacter Species and Strains.</title>
        <authorList>
            <person name="Mannion A.J."/>
            <person name="Shen Z."/>
            <person name="Fox J.G."/>
        </authorList>
    </citation>
    <scope>NUCLEOTIDE SEQUENCE [LARGE SCALE GENOMIC DNA]</scope>
    <source>
        <strain evidence="13 14">MIT 12-6600</strain>
    </source>
</reference>
<dbReference type="GO" id="GO:1903457">
    <property type="term" value="P:lactate catabolic process"/>
    <property type="evidence" value="ECO:0007669"/>
    <property type="project" value="TreeGrafter"/>
</dbReference>
<evidence type="ECO:0000313" key="14">
    <source>
        <dbReference type="Proteomes" id="UP000256514"/>
    </source>
</evidence>
<gene>
    <name evidence="13" type="ORF">CQA54_02105</name>
</gene>
<dbReference type="PROSITE" id="PS51387">
    <property type="entry name" value="FAD_PCMH"/>
    <property type="match status" value="1"/>
</dbReference>
<dbReference type="AlphaFoldDB" id="A0A3D8IR31"/>
<dbReference type="GO" id="GO:0046872">
    <property type="term" value="F:metal ion binding"/>
    <property type="evidence" value="ECO:0007669"/>
    <property type="project" value="UniProtKB-KW"/>
</dbReference>
<keyword evidence="3" id="KW-0285">Flavoprotein</keyword>
<dbReference type="Gene3D" id="3.30.465.10">
    <property type="match status" value="1"/>
</dbReference>
<evidence type="ECO:0000256" key="3">
    <source>
        <dbReference type="ARBA" id="ARBA00022630"/>
    </source>
</evidence>
<dbReference type="GO" id="GO:0051536">
    <property type="term" value="F:iron-sulfur cluster binding"/>
    <property type="evidence" value="ECO:0007669"/>
    <property type="project" value="UniProtKB-KW"/>
</dbReference>
<dbReference type="Pfam" id="PF01565">
    <property type="entry name" value="FAD_binding_4"/>
    <property type="match status" value="1"/>
</dbReference>
<dbReference type="InterPro" id="IPR016164">
    <property type="entry name" value="FAD-linked_Oxase-like_C"/>
</dbReference>
<comment type="cofactor">
    <cofactor evidence="1">
        <name>FAD</name>
        <dbReference type="ChEBI" id="CHEBI:57692"/>
    </cofactor>
</comment>
<dbReference type="OrthoDB" id="9811557at2"/>
<proteinExistence type="inferred from homology"/>
<dbReference type="PROSITE" id="PS00198">
    <property type="entry name" value="4FE4S_FER_1"/>
    <property type="match status" value="2"/>
</dbReference>
<accession>A0A3D8IR31</accession>
<feature type="domain" description="4Fe-4S ferredoxin-type" evidence="11">
    <location>
        <begin position="534"/>
        <end position="565"/>
    </location>
</feature>
<dbReference type="PANTHER" id="PTHR11748">
    <property type="entry name" value="D-LACTATE DEHYDROGENASE"/>
    <property type="match status" value="1"/>
</dbReference>
<evidence type="ECO:0000256" key="2">
    <source>
        <dbReference type="ARBA" id="ARBA00008000"/>
    </source>
</evidence>
<dbReference type="GO" id="GO:0004458">
    <property type="term" value="F:D-lactate dehydrogenase (cytochrome) activity"/>
    <property type="evidence" value="ECO:0007669"/>
    <property type="project" value="UniProtKB-EC"/>
</dbReference>
<evidence type="ECO:0000259" key="12">
    <source>
        <dbReference type="PROSITE" id="PS51387"/>
    </source>
</evidence>
<name>A0A3D8IR31_9HELI</name>
<evidence type="ECO:0000259" key="11">
    <source>
        <dbReference type="PROSITE" id="PS51379"/>
    </source>
</evidence>
<dbReference type="InterPro" id="IPR016171">
    <property type="entry name" value="Vanillyl_alc_oxidase_C-sub2"/>
</dbReference>
<dbReference type="RefSeq" id="WP_115570575.1">
    <property type="nucleotide sequence ID" value="NZ_NXLT01000002.1"/>
</dbReference>
<dbReference type="EMBL" id="NXLT01000002">
    <property type="protein sequence ID" value="RDU67748.1"/>
    <property type="molecule type" value="Genomic_DNA"/>
</dbReference>
<dbReference type="SUPFAM" id="SSF56176">
    <property type="entry name" value="FAD-binding/transporter-associated domain-like"/>
    <property type="match status" value="1"/>
</dbReference>
<keyword evidence="5" id="KW-0274">FAD</keyword>
<comment type="similarity">
    <text evidence="2">Belongs to the FAD-binding oxidoreductase/transferase type 4 family.</text>
</comment>
<dbReference type="SUPFAM" id="SSF46548">
    <property type="entry name" value="alpha-helical ferredoxin"/>
    <property type="match status" value="1"/>
</dbReference>
<dbReference type="InterPro" id="IPR016166">
    <property type="entry name" value="FAD-bd_PCMH"/>
</dbReference>
<evidence type="ECO:0000256" key="1">
    <source>
        <dbReference type="ARBA" id="ARBA00001974"/>
    </source>
</evidence>
<evidence type="ECO:0000256" key="9">
    <source>
        <dbReference type="ARBA" id="ARBA00023014"/>
    </source>
</evidence>
<dbReference type="InterPro" id="IPR017900">
    <property type="entry name" value="4Fe4S_Fe_S_CS"/>
</dbReference>
<keyword evidence="4" id="KW-0479">Metal-binding</keyword>
<dbReference type="Proteomes" id="UP000256514">
    <property type="component" value="Unassembled WGS sequence"/>
</dbReference>
<dbReference type="InterPro" id="IPR004113">
    <property type="entry name" value="FAD-bd_oxidored_4_C"/>
</dbReference>
<evidence type="ECO:0000256" key="6">
    <source>
        <dbReference type="ARBA" id="ARBA00022946"/>
    </source>
</evidence>
<keyword evidence="8" id="KW-0408">Iron</keyword>
<keyword evidence="7" id="KW-0560">Oxidoreductase</keyword>
<keyword evidence="9" id="KW-0411">Iron-sulfur</keyword>
<sequence>MQNYEMFAQECKEFLFDQNGTRRDYRIYDSYIMRFAYGVDASCYRYIPKLVLKPINEEEVQRIIMLSNAYNIPLTFRGSGTSLSGQACSDSVLVVCMHKWQNIKASADSIWCDCGVIGVDANNALKPFGKKIGPDPATINNASIGGIFSNNSSGMCCGVKQNSYHTIKSIRVILHDGFILDTSDSKNVQEFINTHTDMIKEILALRQEILDDKALHKEIHRKFAIKNTTGYALNSLSDFEDIKDILNHIFIGAEGTLGFVSRVEYTPVKDYALKACALLFYENLSLAAQAIEILARNDDKVSAAEIMDYACLKAVSALDGMPEELTKITQENCCILIQIESDSKEILDSHLSHIKAELECVPTLFGIHFSFDEATQAKWWKIRKGLLPISAGTKRRGSTVITEDICFEIPNFAKGIRGIQKLFAEYEFEGIIFGHALSGNVHFIITPLLSDEKERNNFALFMDKMVELVVALKGSTKAEHGTGRMMAPFVEQEWGEKAYALNKRIKHIFDAKNLFNPDVLICEDKEIHIKNLKPAHSIDDYIESCMECGFCEKVCPSKNITLTPRQRIAVYREIRRLESLDHKSAQEEQEELELLRKDYAYFGVATCATCSMCASICPLEIDSAKIAINIKNANASKGASAIARVIANNMDKTTQIAKIGVSAANVGATLLGNNVLKKLTFSLNKILHTPIVPKYMPTKNTYTLQSKIIESSEKTPNVPTPNATSVIYLTSCLNRVFAPPIQAKDKRPIQAVFESLCKKAGISVIYPKNIAKMCCGKAFKDFTTKDPSLNPIHHTLKELLEISDNGNIPIVCDHSACSGELIEQLKQFYDFTKLQVYDMSVYAHDVLLPHLHITPLNESVGIYAVCSCKKHAWAQSIEHIAAACTTNEVITHAQTYCCGFAGNKGFSTPQLNASALQGLQEHFKKTSPTRMYASSSTCEIGLSDSTNHAWQHIIYLLDEVCQSKEVLS</sequence>
<protein>
    <recommendedName>
        <fullName evidence="10">D-lactate dehydrogenase (cytochrome)</fullName>
        <ecNumber evidence="10">1.1.2.4</ecNumber>
    </recommendedName>
</protein>
<evidence type="ECO:0000256" key="4">
    <source>
        <dbReference type="ARBA" id="ARBA00022723"/>
    </source>
</evidence>
<dbReference type="InterPro" id="IPR016167">
    <property type="entry name" value="FAD-bd_PCMH_sub1"/>
</dbReference>
<keyword evidence="6" id="KW-0809">Transit peptide</keyword>
<evidence type="ECO:0000256" key="8">
    <source>
        <dbReference type="ARBA" id="ARBA00023004"/>
    </source>
</evidence>
<dbReference type="Pfam" id="PF13183">
    <property type="entry name" value="Fer4_8"/>
    <property type="match status" value="1"/>
</dbReference>